<dbReference type="InterPro" id="IPR001789">
    <property type="entry name" value="Sig_transdc_resp-reg_receiver"/>
</dbReference>
<evidence type="ECO:0000313" key="12">
    <source>
        <dbReference type="EMBL" id="ABY35342.1"/>
    </source>
</evidence>
<dbReference type="SUPFAM" id="SSF55874">
    <property type="entry name" value="ATPase domain of HSP90 chaperone/DNA topoisomerase II/histidine kinase"/>
    <property type="match status" value="1"/>
</dbReference>
<dbReference type="EC" id="2.7.13.3" evidence="2"/>
<dbReference type="GO" id="GO:0000155">
    <property type="term" value="F:phosphorelay sensor kinase activity"/>
    <property type="evidence" value="ECO:0000318"/>
    <property type="project" value="GO_Central"/>
</dbReference>
<dbReference type="InterPro" id="IPR004358">
    <property type="entry name" value="Sig_transdc_His_kin-like_C"/>
</dbReference>
<dbReference type="PROSITE" id="PS50113">
    <property type="entry name" value="PAC"/>
    <property type="match status" value="2"/>
</dbReference>
<dbReference type="SUPFAM" id="SSF52172">
    <property type="entry name" value="CheY-like"/>
    <property type="match status" value="1"/>
</dbReference>
<evidence type="ECO:0000259" key="10">
    <source>
        <dbReference type="PROSITE" id="PS50112"/>
    </source>
</evidence>
<evidence type="ECO:0000256" key="3">
    <source>
        <dbReference type="ARBA" id="ARBA00022553"/>
    </source>
</evidence>
<proteinExistence type="predicted"/>
<comment type="catalytic activity">
    <reaction evidence="1">
        <text>ATP + protein L-histidine = ADP + protein N-phospho-L-histidine.</text>
        <dbReference type="EC" id="2.7.13.3"/>
    </reaction>
</comment>
<feature type="domain" description="PAC" evidence="11">
    <location>
        <begin position="319"/>
        <end position="372"/>
    </location>
</feature>
<dbReference type="eggNOG" id="COG2202">
    <property type="taxonomic scope" value="Bacteria"/>
</dbReference>
<dbReference type="GO" id="GO:0007165">
    <property type="term" value="P:signal transduction"/>
    <property type="evidence" value="ECO:0000318"/>
    <property type="project" value="GO_Central"/>
</dbReference>
<dbReference type="Pfam" id="PF02518">
    <property type="entry name" value="HATPase_c"/>
    <property type="match status" value="1"/>
</dbReference>
<dbReference type="PROSITE" id="PS50109">
    <property type="entry name" value="HIS_KIN"/>
    <property type="match status" value="1"/>
</dbReference>
<dbReference type="Pfam" id="PF13426">
    <property type="entry name" value="PAS_9"/>
    <property type="match status" value="1"/>
</dbReference>
<dbReference type="SMART" id="SM00091">
    <property type="entry name" value="PAS"/>
    <property type="match status" value="3"/>
</dbReference>
<dbReference type="Gene3D" id="1.10.287.130">
    <property type="match status" value="1"/>
</dbReference>
<protein>
    <recommendedName>
        <fullName evidence="2">histidine kinase</fullName>
        <ecNumber evidence="2">2.7.13.3</ecNumber>
    </recommendedName>
</protein>
<dbReference type="SMART" id="SM00086">
    <property type="entry name" value="PAC"/>
    <property type="match status" value="3"/>
</dbReference>
<feature type="domain" description="Response regulatory" evidence="9">
    <location>
        <begin position="919"/>
        <end position="1029"/>
    </location>
</feature>
<dbReference type="InterPro" id="IPR035965">
    <property type="entry name" value="PAS-like_dom_sf"/>
</dbReference>
<dbReference type="STRING" id="324602.Caur_2130"/>
<dbReference type="EMBL" id="CP000909">
    <property type="protein sequence ID" value="ABY35342.1"/>
    <property type="molecule type" value="Genomic_DNA"/>
</dbReference>
<sequence>MADARTHLILFAIDDLREPIAQTLAPFPFISYSFATTLPELLDVINQHHSAIVLCRAEDYVNMPVGLAIIILCVDDDLLFAHFANQPAIVDVLFENRLQRLPFIVQREIRQQQALDRETRRLRMIIEHAPHGVIEVETSNRLIRWTNPAMNQLFGYSAAEMRSLRLEEMHPDEERATAIDTFHRMVAGDESPILNVICQRRDGSIFYCNIAPGGVYGNGQRLIFIFFTDVTDEYQSLQTLRVNAYRLELALRAANQGLYDIDVRSGLTIVSDEYATMLGYDPATFTETNQRWRERLHPADAAMVYQTYLDYLAGRIPEYRVEFRSRMQQGGWKWILSVGAIVERDAQGHPLRMLGTHTDISALKRLEFQERLRVQLFTSLLGGESLENLMNILLKAFEEEQPDTRCALVLFDTTSRRQTHVIASNLPSGLNDLLEEGLRQPSQSRWQAILARQRLWIPDLRLDPQWTYYAASAQHHGFTTLWAEPISGAGGTIIGAFTVWSARNTLPQRDDQILLQFVGHLAGPVIEQHMIAERLRLSEERYTLAERAVQDGVWDWDIINGVTYLSPQWKALFGFGEDELPNAITTFFERIHPDDWPEVTKALDRHFAGYEPFHMEFRMRYRDGKYRWVLARGEALRDNEGTVTRMVGALSDVTERRQLDERIRETQKLEALGLLTGGLAHDFNNLLGIIIGNLDLSLSDWQGDEATRQAIDSALQAALRGAELTKSLLAVARRQPLAPTSIDVLQVIREFLPLIQVTVGSAIKVQLIEQATSPARADRAGLEAAILNLVINSRDAMPQGGSLTIKIREQHVTSEDTMLLAILAPGCYIAIDVTDTGMGMTPEVAERAFEPFFTTKERGRGTGLGLAMVYGFARQSGGTAQIYSTSGLGTTIRLYLPCTQGIVPEVVSPVPLAARREARILVVDDDADLLQITATTLHNLGYTVFTATASKAALTILQDEAIDLLLTDVVMPEMDGLMLAAAAQQISPSLKVLYMSGFAALQGTDMSNLAVIEKPFRASTLEVAVQQALNA</sequence>
<reference evidence="13" key="1">
    <citation type="journal article" date="2011" name="BMC Genomics">
        <title>Complete genome sequence of the filamentous anoxygenic phototrophic bacterium Chloroflexus aurantiacus.</title>
        <authorList>
            <person name="Tang K.H."/>
            <person name="Barry K."/>
            <person name="Chertkov O."/>
            <person name="Dalin E."/>
            <person name="Han C.S."/>
            <person name="Hauser L.J."/>
            <person name="Honchak B.M."/>
            <person name="Karbach L.E."/>
            <person name="Land M.L."/>
            <person name="Lapidus A."/>
            <person name="Larimer F.W."/>
            <person name="Mikhailova N."/>
            <person name="Pitluck S."/>
            <person name="Pierson B.K."/>
            <person name="Blankenship R.E."/>
        </authorList>
    </citation>
    <scope>NUCLEOTIDE SEQUENCE [LARGE SCALE GENOMIC DNA]</scope>
    <source>
        <strain evidence="13">ATCC 29366 / DSM 635 / J-10-fl</strain>
    </source>
</reference>
<dbReference type="SMART" id="SM00065">
    <property type="entry name" value="GAF"/>
    <property type="match status" value="1"/>
</dbReference>
<dbReference type="SMART" id="SM00448">
    <property type="entry name" value="REC"/>
    <property type="match status" value="1"/>
</dbReference>
<feature type="domain" description="PAS" evidence="10">
    <location>
        <begin position="243"/>
        <end position="315"/>
    </location>
</feature>
<dbReference type="InterPro" id="IPR036890">
    <property type="entry name" value="HATPase_C_sf"/>
</dbReference>
<dbReference type="KEGG" id="cau:Caur_2130"/>
<feature type="domain" description="PAS" evidence="10">
    <location>
        <begin position="118"/>
        <end position="189"/>
    </location>
</feature>
<dbReference type="Gene3D" id="3.40.50.2300">
    <property type="match status" value="1"/>
</dbReference>
<dbReference type="InterPro" id="IPR000700">
    <property type="entry name" value="PAS-assoc_C"/>
</dbReference>
<keyword evidence="13" id="KW-1185">Reference proteome</keyword>
<dbReference type="InterPro" id="IPR003594">
    <property type="entry name" value="HATPase_dom"/>
</dbReference>
<gene>
    <name evidence="12" type="ordered locus">Caur_2130</name>
</gene>
<dbReference type="InterPro" id="IPR052162">
    <property type="entry name" value="Sensor_kinase/Photoreceptor"/>
</dbReference>
<dbReference type="AlphaFoldDB" id="A9WF27"/>
<evidence type="ECO:0000256" key="5">
    <source>
        <dbReference type="ARBA" id="ARBA00022777"/>
    </source>
</evidence>
<dbReference type="Gene3D" id="3.30.450.40">
    <property type="match status" value="1"/>
</dbReference>
<dbReference type="CDD" id="cd00082">
    <property type="entry name" value="HisKA"/>
    <property type="match status" value="1"/>
</dbReference>
<keyword evidence="6" id="KW-0902">Two-component regulatory system</keyword>
<dbReference type="SUPFAM" id="SSF47384">
    <property type="entry name" value="Homodimeric domain of signal transducing histidine kinase"/>
    <property type="match status" value="1"/>
</dbReference>
<dbReference type="EnsemblBacteria" id="ABY35342">
    <property type="protein sequence ID" value="ABY35342"/>
    <property type="gene ID" value="Caur_2130"/>
</dbReference>
<dbReference type="HOGENOM" id="CLU_000445_114_51_0"/>
<keyword evidence="5" id="KW-0418">Kinase</keyword>
<dbReference type="Pfam" id="PF00512">
    <property type="entry name" value="HisKA"/>
    <property type="match status" value="1"/>
</dbReference>
<dbReference type="InterPro" id="IPR011006">
    <property type="entry name" value="CheY-like_superfamily"/>
</dbReference>
<evidence type="ECO:0000256" key="4">
    <source>
        <dbReference type="ARBA" id="ARBA00022679"/>
    </source>
</evidence>
<evidence type="ECO:0000259" key="11">
    <source>
        <dbReference type="PROSITE" id="PS50113"/>
    </source>
</evidence>
<dbReference type="NCBIfam" id="TIGR00229">
    <property type="entry name" value="sensory_box"/>
    <property type="match status" value="3"/>
</dbReference>
<name>A9WF27_CHLAA</name>
<evidence type="ECO:0000256" key="1">
    <source>
        <dbReference type="ARBA" id="ARBA00000085"/>
    </source>
</evidence>
<dbReference type="SUPFAM" id="SSF55781">
    <property type="entry name" value="GAF domain-like"/>
    <property type="match status" value="1"/>
</dbReference>
<dbReference type="eggNOG" id="COG4191">
    <property type="taxonomic scope" value="Bacteria"/>
</dbReference>
<dbReference type="PANTHER" id="PTHR43304:SF1">
    <property type="entry name" value="PAC DOMAIN-CONTAINING PROTEIN"/>
    <property type="match status" value="1"/>
</dbReference>
<dbReference type="InterPro" id="IPR036097">
    <property type="entry name" value="HisK_dim/P_sf"/>
</dbReference>
<evidence type="ECO:0000313" key="13">
    <source>
        <dbReference type="Proteomes" id="UP000002008"/>
    </source>
</evidence>
<dbReference type="InterPro" id="IPR013655">
    <property type="entry name" value="PAS_fold_3"/>
</dbReference>
<evidence type="ECO:0000259" key="9">
    <source>
        <dbReference type="PROSITE" id="PS50110"/>
    </source>
</evidence>
<organism evidence="12 13">
    <name type="scientific">Chloroflexus aurantiacus (strain ATCC 29366 / DSM 635 / J-10-fl)</name>
    <dbReference type="NCBI Taxonomy" id="324602"/>
    <lineage>
        <taxon>Bacteria</taxon>
        <taxon>Bacillati</taxon>
        <taxon>Chloroflexota</taxon>
        <taxon>Chloroflexia</taxon>
        <taxon>Chloroflexales</taxon>
        <taxon>Chloroflexineae</taxon>
        <taxon>Chloroflexaceae</taxon>
        <taxon>Chloroflexus</taxon>
    </lineage>
</organism>
<evidence type="ECO:0000256" key="6">
    <source>
        <dbReference type="ARBA" id="ARBA00023012"/>
    </source>
</evidence>
<dbReference type="SMART" id="SM00388">
    <property type="entry name" value="HisKA"/>
    <property type="match status" value="1"/>
</dbReference>
<keyword evidence="4" id="KW-0808">Transferase</keyword>
<dbReference type="Gene3D" id="3.30.565.10">
    <property type="entry name" value="Histidine kinase-like ATPase, C-terminal domain"/>
    <property type="match status" value="1"/>
</dbReference>
<dbReference type="InterPro" id="IPR001610">
    <property type="entry name" value="PAC"/>
</dbReference>
<dbReference type="RefSeq" id="WP_012257996.1">
    <property type="nucleotide sequence ID" value="NC_010175.1"/>
</dbReference>
<feature type="domain" description="Histidine kinase" evidence="8">
    <location>
        <begin position="678"/>
        <end position="900"/>
    </location>
</feature>
<dbReference type="SUPFAM" id="SSF55785">
    <property type="entry name" value="PYP-like sensor domain (PAS domain)"/>
    <property type="match status" value="3"/>
</dbReference>
<dbReference type="PATRIC" id="fig|324602.8.peg.2412"/>
<dbReference type="Proteomes" id="UP000002008">
    <property type="component" value="Chromosome"/>
</dbReference>
<dbReference type="InterPro" id="IPR005467">
    <property type="entry name" value="His_kinase_dom"/>
</dbReference>
<dbReference type="InterPro" id="IPR029016">
    <property type="entry name" value="GAF-like_dom_sf"/>
</dbReference>
<dbReference type="PRINTS" id="PR00344">
    <property type="entry name" value="BCTRLSENSOR"/>
</dbReference>
<dbReference type="PROSITE" id="PS50110">
    <property type="entry name" value="RESPONSE_REGULATORY"/>
    <property type="match status" value="1"/>
</dbReference>
<dbReference type="CDD" id="cd00130">
    <property type="entry name" value="PAS"/>
    <property type="match status" value="3"/>
</dbReference>
<evidence type="ECO:0000256" key="2">
    <source>
        <dbReference type="ARBA" id="ARBA00012438"/>
    </source>
</evidence>
<feature type="domain" description="PAS" evidence="10">
    <location>
        <begin position="538"/>
        <end position="610"/>
    </location>
</feature>
<dbReference type="Gene3D" id="3.30.450.20">
    <property type="entry name" value="PAS domain"/>
    <property type="match status" value="3"/>
</dbReference>
<feature type="domain" description="PAC" evidence="11">
    <location>
        <begin position="613"/>
        <end position="665"/>
    </location>
</feature>
<dbReference type="InterPro" id="IPR003661">
    <property type="entry name" value="HisK_dim/P_dom"/>
</dbReference>
<dbReference type="Pfam" id="PF13185">
    <property type="entry name" value="GAF_2"/>
    <property type="match status" value="1"/>
</dbReference>
<dbReference type="InterPro" id="IPR000014">
    <property type="entry name" value="PAS"/>
</dbReference>
<dbReference type="PROSITE" id="PS50112">
    <property type="entry name" value="PAS"/>
    <property type="match status" value="3"/>
</dbReference>
<dbReference type="InterPro" id="IPR003018">
    <property type="entry name" value="GAF"/>
</dbReference>
<dbReference type="SMART" id="SM00387">
    <property type="entry name" value="HATPase_c"/>
    <property type="match status" value="1"/>
</dbReference>
<evidence type="ECO:0000256" key="7">
    <source>
        <dbReference type="PROSITE-ProRule" id="PRU00169"/>
    </source>
</evidence>
<dbReference type="InParanoid" id="A9WF27"/>
<feature type="modified residue" description="4-aspartylphosphate" evidence="7">
    <location>
        <position position="968"/>
    </location>
</feature>
<accession>A9WF27</accession>
<dbReference type="Pfam" id="PF00072">
    <property type="entry name" value="Response_reg"/>
    <property type="match status" value="1"/>
</dbReference>
<dbReference type="PANTHER" id="PTHR43304">
    <property type="entry name" value="PHYTOCHROME-LIKE PROTEIN CPH1"/>
    <property type="match status" value="1"/>
</dbReference>
<keyword evidence="3 7" id="KW-0597">Phosphoprotein</keyword>
<evidence type="ECO:0000259" key="8">
    <source>
        <dbReference type="PROSITE" id="PS50109"/>
    </source>
</evidence>
<dbReference type="Pfam" id="PF08447">
    <property type="entry name" value="PAS_3"/>
    <property type="match status" value="2"/>
</dbReference>